<dbReference type="Proteomes" id="UP000193963">
    <property type="component" value="Unassembled WGS sequence"/>
</dbReference>
<accession>A0A1X6YT02</accession>
<protein>
    <submittedName>
        <fullName evidence="2">Uncharacterized protein</fullName>
    </submittedName>
</protein>
<dbReference type="Pfam" id="PF13238">
    <property type="entry name" value="AAA_18"/>
    <property type="match status" value="1"/>
</dbReference>
<proteinExistence type="predicted"/>
<evidence type="ECO:0000313" key="2">
    <source>
        <dbReference type="EMBL" id="SLN30448.1"/>
    </source>
</evidence>
<dbReference type="InterPro" id="IPR027417">
    <property type="entry name" value="P-loop_NTPase"/>
</dbReference>
<dbReference type="RefSeq" id="WP_085887168.1">
    <property type="nucleotide sequence ID" value="NZ_FWFN01000002.1"/>
</dbReference>
<dbReference type="AlphaFoldDB" id="A0A1X6YT02"/>
<evidence type="ECO:0000256" key="1">
    <source>
        <dbReference type="SAM" id="MobiDB-lite"/>
    </source>
</evidence>
<dbReference type="Gene3D" id="3.40.50.300">
    <property type="entry name" value="P-loop containing nucleotide triphosphate hydrolases"/>
    <property type="match status" value="1"/>
</dbReference>
<feature type="region of interest" description="Disordered" evidence="1">
    <location>
        <begin position="121"/>
        <end position="142"/>
    </location>
</feature>
<feature type="compositionally biased region" description="Basic and acidic residues" evidence="1">
    <location>
        <begin position="132"/>
        <end position="142"/>
    </location>
</feature>
<keyword evidence="3" id="KW-1185">Reference proteome</keyword>
<dbReference type="OrthoDB" id="193997at2"/>
<organism evidence="2 3">
    <name type="scientific">Pseudooceanicola marinus</name>
    <dbReference type="NCBI Taxonomy" id="396013"/>
    <lineage>
        <taxon>Bacteria</taxon>
        <taxon>Pseudomonadati</taxon>
        <taxon>Pseudomonadota</taxon>
        <taxon>Alphaproteobacteria</taxon>
        <taxon>Rhodobacterales</taxon>
        <taxon>Paracoccaceae</taxon>
        <taxon>Pseudooceanicola</taxon>
    </lineage>
</organism>
<sequence length="182" mass="19646">MILLLNGYPGVGKLTIARHLADRTGAVLLDIHTLYNPAYALATPKSEAYFDIIRDVWSVVDPRILALPPGRMVIFTDVLAGWLPLDPWIEENLVRLRHLGAARGGLAVVNLSCDRAENRRRMAAPERAGAGKPRDPAYADAKHDAGKPLLSCGADRMLALDVTALSAEKAAGHIADWLQAPG</sequence>
<gene>
    <name evidence="2" type="ORF">PSM7751_01298</name>
</gene>
<evidence type="ECO:0000313" key="3">
    <source>
        <dbReference type="Proteomes" id="UP000193963"/>
    </source>
</evidence>
<dbReference type="EMBL" id="FWFN01000002">
    <property type="protein sequence ID" value="SLN30448.1"/>
    <property type="molecule type" value="Genomic_DNA"/>
</dbReference>
<name>A0A1X6YT02_9RHOB</name>
<reference evidence="2 3" key="1">
    <citation type="submission" date="2017-03" db="EMBL/GenBank/DDBJ databases">
        <authorList>
            <person name="Afonso C.L."/>
            <person name="Miller P.J."/>
            <person name="Scott M.A."/>
            <person name="Spackman E."/>
            <person name="Goraichik I."/>
            <person name="Dimitrov K.M."/>
            <person name="Suarez D.L."/>
            <person name="Swayne D.E."/>
        </authorList>
    </citation>
    <scope>NUCLEOTIDE SEQUENCE [LARGE SCALE GENOMIC DNA]</scope>
    <source>
        <strain evidence="2 3">CECT 7751</strain>
    </source>
</reference>
<dbReference type="SUPFAM" id="SSF52540">
    <property type="entry name" value="P-loop containing nucleoside triphosphate hydrolases"/>
    <property type="match status" value="1"/>
</dbReference>